<evidence type="ECO:0000256" key="6">
    <source>
        <dbReference type="SAM" id="MobiDB-lite"/>
    </source>
</evidence>
<comment type="caution">
    <text evidence="9">The sequence shown here is derived from an EMBL/GenBank/DDBJ whole genome shotgun (WGS) entry which is preliminary data.</text>
</comment>
<dbReference type="OrthoDB" id="1100386at2759"/>
<keyword evidence="5" id="KW-1015">Disulfide bond</keyword>
<dbReference type="InterPro" id="IPR000203">
    <property type="entry name" value="GPS"/>
</dbReference>
<name>A0A814QE49_9BILA</name>
<evidence type="ECO:0000256" key="5">
    <source>
        <dbReference type="ARBA" id="ARBA00023157"/>
    </source>
</evidence>
<comment type="subcellular location">
    <subcellularLocation>
        <location evidence="1">Membrane</location>
    </subcellularLocation>
</comment>
<dbReference type="InterPro" id="IPR057244">
    <property type="entry name" value="GAIN_B"/>
</dbReference>
<dbReference type="PANTHER" id="PTHR12011">
    <property type="entry name" value="ADHESION G-PROTEIN COUPLED RECEPTOR"/>
    <property type="match status" value="1"/>
</dbReference>
<dbReference type="EMBL" id="CAJNOM010000135">
    <property type="protein sequence ID" value="CAF1117380.1"/>
    <property type="molecule type" value="Genomic_DNA"/>
</dbReference>
<dbReference type="GO" id="GO:0005886">
    <property type="term" value="C:plasma membrane"/>
    <property type="evidence" value="ECO:0007669"/>
    <property type="project" value="TreeGrafter"/>
</dbReference>
<feature type="transmembrane region" description="Helical" evidence="7">
    <location>
        <begin position="621"/>
        <end position="645"/>
    </location>
</feature>
<dbReference type="AlphaFoldDB" id="A0A814QE49"/>
<protein>
    <recommendedName>
        <fullName evidence="8">GAIN-B domain-containing protein</fullName>
    </recommendedName>
</protein>
<dbReference type="Pfam" id="PF00650">
    <property type="entry name" value="CRAL_TRIO"/>
    <property type="match status" value="1"/>
</dbReference>
<evidence type="ECO:0000313" key="10">
    <source>
        <dbReference type="Proteomes" id="UP000663832"/>
    </source>
</evidence>
<feature type="transmembrane region" description="Helical" evidence="7">
    <location>
        <begin position="713"/>
        <end position="735"/>
    </location>
</feature>
<keyword evidence="10" id="KW-1185">Reference proteome</keyword>
<feature type="transmembrane region" description="Helical" evidence="7">
    <location>
        <begin position="747"/>
        <end position="768"/>
    </location>
</feature>
<dbReference type="InterPro" id="IPR001251">
    <property type="entry name" value="CRAL-TRIO_dom"/>
</dbReference>
<dbReference type="CDD" id="cd00170">
    <property type="entry name" value="SEC14"/>
    <property type="match status" value="1"/>
</dbReference>
<evidence type="ECO:0000256" key="1">
    <source>
        <dbReference type="ARBA" id="ARBA00004370"/>
    </source>
</evidence>
<evidence type="ECO:0000256" key="2">
    <source>
        <dbReference type="ARBA" id="ARBA00022692"/>
    </source>
</evidence>
<feature type="region of interest" description="Disordered" evidence="6">
    <location>
        <begin position="835"/>
        <end position="868"/>
    </location>
</feature>
<dbReference type="Gene3D" id="1.20.1070.10">
    <property type="entry name" value="Rhodopsin 7-helix transmembrane proteins"/>
    <property type="match status" value="1"/>
</dbReference>
<evidence type="ECO:0000256" key="3">
    <source>
        <dbReference type="ARBA" id="ARBA00022989"/>
    </source>
</evidence>
<evidence type="ECO:0000313" key="9">
    <source>
        <dbReference type="EMBL" id="CAF1117380.1"/>
    </source>
</evidence>
<feature type="domain" description="GAIN-B" evidence="8">
    <location>
        <begin position="305"/>
        <end position="465"/>
    </location>
</feature>
<dbReference type="PANTHER" id="PTHR12011:SF347">
    <property type="entry name" value="FI21270P1-RELATED"/>
    <property type="match status" value="1"/>
</dbReference>
<organism evidence="9 10">
    <name type="scientific">Adineta steineri</name>
    <dbReference type="NCBI Taxonomy" id="433720"/>
    <lineage>
        <taxon>Eukaryota</taxon>
        <taxon>Metazoa</taxon>
        <taxon>Spiralia</taxon>
        <taxon>Gnathifera</taxon>
        <taxon>Rotifera</taxon>
        <taxon>Eurotatoria</taxon>
        <taxon>Bdelloidea</taxon>
        <taxon>Adinetida</taxon>
        <taxon>Adinetidae</taxon>
        <taxon>Adineta</taxon>
    </lineage>
</organism>
<feature type="compositionally biased region" description="Basic and acidic residues" evidence="6">
    <location>
        <begin position="846"/>
        <end position="856"/>
    </location>
</feature>
<feature type="transmembrane region" description="Helical" evidence="7">
    <location>
        <begin position="589"/>
        <end position="609"/>
    </location>
</feature>
<dbReference type="PROSITE" id="PS50221">
    <property type="entry name" value="GAIN_B"/>
    <property type="match status" value="1"/>
</dbReference>
<keyword evidence="4 7" id="KW-0472">Membrane</keyword>
<feature type="transmembrane region" description="Helical" evidence="7">
    <location>
        <begin position="668"/>
        <end position="692"/>
    </location>
</feature>
<evidence type="ECO:0000256" key="7">
    <source>
        <dbReference type="SAM" id="Phobius"/>
    </source>
</evidence>
<keyword evidence="2 7" id="KW-0812">Transmembrane</keyword>
<gene>
    <name evidence="9" type="ORF">QVE165_LOCUS21196</name>
</gene>
<dbReference type="InterPro" id="IPR036865">
    <property type="entry name" value="CRAL-TRIO_dom_sf"/>
</dbReference>
<proteinExistence type="predicted"/>
<feature type="transmembrane region" description="Helical" evidence="7">
    <location>
        <begin position="476"/>
        <end position="494"/>
    </location>
</feature>
<dbReference type="Gene3D" id="3.40.525.10">
    <property type="entry name" value="CRAL-TRIO lipid binding domain"/>
    <property type="match status" value="1"/>
</dbReference>
<accession>A0A814QE49</accession>
<dbReference type="InterPro" id="IPR046338">
    <property type="entry name" value="GAIN_dom_sf"/>
</dbReference>
<keyword evidence="3 7" id="KW-1133">Transmembrane helix</keyword>
<sequence length="868" mass="98185">MASPIPKTTAFLTVEEYRKLINTNFQKEISEGQLYDSRDLQRFNENDPYTLMFVQHGQFGTALDEGRALRVFNGAMSWRKRHNVFDISSSEIPAEYINRHAIFFKNHDKYNSPLLHFVVRLMDKGKDDKEAIKRLITYTLEQHIREHPGQKVVILFDMSETGIGHMDYELVKFIIGSAQNFYPGLLCDTTYQMITGTSMTSQAPTTMNPTGYCMNGTHIILNNGTCVSRADEQAYLVSVILGNSSNSTAKSDALQSYLNVINNSTVSSNSNNTLSIGQINQVVGSLTSDNYSNANGDSFILLTQPGTNLTNKTIIGVSYAPIRNDTIVNTANKDNVTDRIQQVIGIMELESLSGATSFNMLLINNPSSFQNQDNSSSGIKVVSSIVISTVNTANYVNNLNIGLYFQVLQFYGAGTHMCAFYNTTTSQWDNAGCSPAVYNPMFNRYECNCNHLTSFALIWLPPPLNSIDSQWDIQDTISIVVEVLSIACFIGVLIHMNLNCNKDSMDYTQKRSVLPLISVGITMILFIFYIALGLTVYFGRRSPNTSNTQQNNQNTRSLDVLSPRIIPPTGISNNTFTPCEPVELGLMNIVYFLIIFMFGVKTSVAYFNYKHFVQLFPPPNRRYLFIALGISALIGIIFMSCAAGINNNSSHKIIQIYLNKICWFTHDVIHYFLTIPICIFLVLNIISIFLVARHEMKSSSDEKSKIRHRRRKYCVIFLLISCLTQGLSWAFGFLITNLDAEGADIAGWFFVIFNGLEGVWAILLYCIIRKEKIDEDEGREERREDNDRPAEYVALHDLSTHRPDSSIDNQNDETISRQLTALRSDPLRNSYADLDEVHIQHRPRHDNKDNFDELNMHHRPRRGNNDDQ</sequence>
<reference evidence="9" key="1">
    <citation type="submission" date="2021-02" db="EMBL/GenBank/DDBJ databases">
        <authorList>
            <person name="Nowell W R."/>
        </authorList>
    </citation>
    <scope>NUCLEOTIDE SEQUENCE</scope>
</reference>
<dbReference type="SUPFAM" id="SSF52087">
    <property type="entry name" value="CRAL/TRIO domain"/>
    <property type="match status" value="1"/>
</dbReference>
<dbReference type="Gene3D" id="2.60.220.50">
    <property type="match status" value="1"/>
</dbReference>
<dbReference type="Proteomes" id="UP000663832">
    <property type="component" value="Unassembled WGS sequence"/>
</dbReference>
<evidence type="ECO:0000256" key="4">
    <source>
        <dbReference type="ARBA" id="ARBA00023136"/>
    </source>
</evidence>
<evidence type="ECO:0000259" key="8">
    <source>
        <dbReference type="PROSITE" id="PS50221"/>
    </source>
</evidence>
<dbReference type="SMART" id="SM00303">
    <property type="entry name" value="GPS"/>
    <property type="match status" value="1"/>
</dbReference>
<dbReference type="Pfam" id="PF01825">
    <property type="entry name" value="GPS"/>
    <property type="match status" value="1"/>
</dbReference>
<feature type="transmembrane region" description="Helical" evidence="7">
    <location>
        <begin position="514"/>
        <end position="538"/>
    </location>
</feature>